<dbReference type="GO" id="GO:0004497">
    <property type="term" value="F:monooxygenase activity"/>
    <property type="evidence" value="ECO:0007669"/>
    <property type="project" value="UniProtKB-KW"/>
</dbReference>
<dbReference type="PROSITE" id="PS00086">
    <property type="entry name" value="CYTOCHROME_P450"/>
    <property type="match status" value="1"/>
</dbReference>
<dbReference type="PANTHER" id="PTHR46300:SF7">
    <property type="entry name" value="P450, PUTATIVE (EUROFUNG)-RELATED"/>
    <property type="match status" value="1"/>
</dbReference>
<keyword evidence="6 10" id="KW-0560">Oxidoreductase</keyword>
<protein>
    <submittedName>
        <fullName evidence="11">Cytochrome P450 family protein</fullName>
    </submittedName>
</protein>
<dbReference type="InterPro" id="IPR050364">
    <property type="entry name" value="Cytochrome_P450_fung"/>
</dbReference>
<evidence type="ECO:0000256" key="6">
    <source>
        <dbReference type="ARBA" id="ARBA00023002"/>
    </source>
</evidence>
<evidence type="ECO:0000256" key="2">
    <source>
        <dbReference type="ARBA" id="ARBA00005179"/>
    </source>
</evidence>
<keyword evidence="8 10" id="KW-0503">Monooxygenase</keyword>
<keyword evidence="12" id="KW-1185">Reference proteome</keyword>
<keyword evidence="7 9" id="KW-0408">Iron</keyword>
<dbReference type="GO" id="GO:0020037">
    <property type="term" value="F:heme binding"/>
    <property type="evidence" value="ECO:0007669"/>
    <property type="project" value="InterPro"/>
</dbReference>
<gene>
    <name evidence="11" type="ORF">V565_193950</name>
</gene>
<dbReference type="STRING" id="1423351.A0A074RIB5"/>
<dbReference type="PRINTS" id="PR00463">
    <property type="entry name" value="EP450I"/>
</dbReference>
<sequence>MPVELLTIILTTSTVLLTYTLYQYSRGRKLGLPPSPSSYPLVGHLLSVPKEFEYLGFMRLGKQLRSKIFSLSVFGTTIIVLNDKDDAATLLDKRSAIYSDRTCPPMIQDPSLLNWGDVTTFIEYGDRWRKHRRLMNPWLTKHAVIKYQGSQEKATRELLQRLLKISNGIRNSHELGTELYLSISTTLFRSLYGYEAESSNDPILARTQKLIAHVANAGLSSSYWVNSVPALRYIPAWFPGAGWKRDASKWREEKDSLVDDLYNIGLENMKKDENSRLMITSLRSQALKLGLTEGEADEYVKQVLIVLVGGKFTTVNTLLMFFSAMVLYPKVQKKAQEELDSVIGNTRLPTIEDRNQLKYIEMIMQETLRWAPVTPIAIPHTCFQDDTYKGYYIPKGAILAMTRDPTVYTDPEVFNPDRYSDPSTPPSPLFGWGRRRCPGVHFGEASVFIVIASILMSFNIEVTQDENGKDVLPSGEVVDSIILIPQKFMFKLTPRSPTHMGLIQCGH</sequence>
<proteinExistence type="inferred from homology"/>
<dbReference type="CDD" id="cd11065">
    <property type="entry name" value="CYP64-like"/>
    <property type="match status" value="1"/>
</dbReference>
<keyword evidence="5 9" id="KW-0479">Metal-binding</keyword>
<dbReference type="Proteomes" id="UP000027456">
    <property type="component" value="Unassembled WGS sequence"/>
</dbReference>
<evidence type="ECO:0000256" key="9">
    <source>
        <dbReference type="PIRSR" id="PIRSR602401-1"/>
    </source>
</evidence>
<evidence type="ECO:0000256" key="4">
    <source>
        <dbReference type="ARBA" id="ARBA00022617"/>
    </source>
</evidence>
<comment type="similarity">
    <text evidence="3 10">Belongs to the cytochrome P450 family.</text>
</comment>
<dbReference type="GO" id="GO:0005506">
    <property type="term" value="F:iron ion binding"/>
    <property type="evidence" value="ECO:0007669"/>
    <property type="project" value="InterPro"/>
</dbReference>
<dbReference type="AlphaFoldDB" id="A0A074RIB5"/>
<dbReference type="GO" id="GO:0016705">
    <property type="term" value="F:oxidoreductase activity, acting on paired donors, with incorporation or reduction of molecular oxygen"/>
    <property type="evidence" value="ECO:0007669"/>
    <property type="project" value="InterPro"/>
</dbReference>
<evidence type="ECO:0000313" key="12">
    <source>
        <dbReference type="Proteomes" id="UP000027456"/>
    </source>
</evidence>
<evidence type="ECO:0000256" key="3">
    <source>
        <dbReference type="ARBA" id="ARBA00010617"/>
    </source>
</evidence>
<keyword evidence="4 9" id="KW-0349">Heme</keyword>
<dbReference type="InterPro" id="IPR036396">
    <property type="entry name" value="Cyt_P450_sf"/>
</dbReference>
<dbReference type="InterPro" id="IPR001128">
    <property type="entry name" value="Cyt_P450"/>
</dbReference>
<feature type="binding site" description="axial binding residue" evidence="9">
    <location>
        <position position="437"/>
    </location>
    <ligand>
        <name>heme</name>
        <dbReference type="ChEBI" id="CHEBI:30413"/>
    </ligand>
    <ligandPart>
        <name>Fe</name>
        <dbReference type="ChEBI" id="CHEBI:18248"/>
    </ligandPart>
</feature>
<dbReference type="InterPro" id="IPR002401">
    <property type="entry name" value="Cyt_P450_E_grp-I"/>
</dbReference>
<dbReference type="HOGENOM" id="CLU_001570_2_3_1"/>
<dbReference type="Gene3D" id="1.10.630.10">
    <property type="entry name" value="Cytochrome P450"/>
    <property type="match status" value="1"/>
</dbReference>
<evidence type="ECO:0000256" key="5">
    <source>
        <dbReference type="ARBA" id="ARBA00022723"/>
    </source>
</evidence>
<dbReference type="Pfam" id="PF00067">
    <property type="entry name" value="p450"/>
    <property type="match status" value="1"/>
</dbReference>
<comment type="caution">
    <text evidence="11">The sequence shown here is derived from an EMBL/GenBank/DDBJ whole genome shotgun (WGS) entry which is preliminary data.</text>
</comment>
<dbReference type="EMBL" id="AZST01001060">
    <property type="protein sequence ID" value="KEP46534.1"/>
    <property type="molecule type" value="Genomic_DNA"/>
</dbReference>
<evidence type="ECO:0000313" key="11">
    <source>
        <dbReference type="EMBL" id="KEP46534.1"/>
    </source>
</evidence>
<reference evidence="11 12" key="1">
    <citation type="submission" date="2013-12" db="EMBL/GenBank/DDBJ databases">
        <authorList>
            <person name="Cubeta M."/>
            <person name="Pakala S."/>
            <person name="Fedorova N."/>
            <person name="Thomas E."/>
            <person name="Dean R."/>
            <person name="Jabaji S."/>
            <person name="Neate S."/>
            <person name="Toda T."/>
            <person name="Tavantzis S."/>
            <person name="Vilgalys R."/>
            <person name="Bharathan N."/>
            <person name="Pakala S."/>
            <person name="Losada L.S."/>
            <person name="Zafar N."/>
            <person name="Nierman W."/>
        </authorList>
    </citation>
    <scope>NUCLEOTIDE SEQUENCE [LARGE SCALE GENOMIC DNA]</scope>
    <source>
        <strain evidence="11 12">123E</strain>
    </source>
</reference>
<comment type="cofactor">
    <cofactor evidence="1 9">
        <name>heme</name>
        <dbReference type="ChEBI" id="CHEBI:30413"/>
    </cofactor>
</comment>
<dbReference type="OrthoDB" id="2789670at2759"/>
<organism evidence="11 12">
    <name type="scientific">Rhizoctonia solani 123E</name>
    <dbReference type="NCBI Taxonomy" id="1423351"/>
    <lineage>
        <taxon>Eukaryota</taxon>
        <taxon>Fungi</taxon>
        <taxon>Dikarya</taxon>
        <taxon>Basidiomycota</taxon>
        <taxon>Agaricomycotina</taxon>
        <taxon>Agaricomycetes</taxon>
        <taxon>Cantharellales</taxon>
        <taxon>Ceratobasidiaceae</taxon>
        <taxon>Rhizoctonia</taxon>
    </lineage>
</organism>
<evidence type="ECO:0000256" key="10">
    <source>
        <dbReference type="RuleBase" id="RU000461"/>
    </source>
</evidence>
<accession>A0A074RIB5</accession>
<dbReference type="InterPro" id="IPR017972">
    <property type="entry name" value="Cyt_P450_CS"/>
</dbReference>
<evidence type="ECO:0000256" key="7">
    <source>
        <dbReference type="ARBA" id="ARBA00023004"/>
    </source>
</evidence>
<dbReference type="SUPFAM" id="SSF48264">
    <property type="entry name" value="Cytochrome P450"/>
    <property type="match status" value="1"/>
</dbReference>
<dbReference type="PANTHER" id="PTHR46300">
    <property type="entry name" value="P450, PUTATIVE (EUROFUNG)-RELATED-RELATED"/>
    <property type="match status" value="1"/>
</dbReference>
<evidence type="ECO:0000256" key="8">
    <source>
        <dbReference type="ARBA" id="ARBA00023033"/>
    </source>
</evidence>
<comment type="pathway">
    <text evidence="2">Secondary metabolite biosynthesis.</text>
</comment>
<name>A0A074RIB5_9AGAM</name>
<evidence type="ECO:0000256" key="1">
    <source>
        <dbReference type="ARBA" id="ARBA00001971"/>
    </source>
</evidence>